<evidence type="ECO:0000256" key="1">
    <source>
        <dbReference type="SAM" id="Phobius"/>
    </source>
</evidence>
<keyword evidence="1" id="KW-0812">Transmembrane</keyword>
<feature type="transmembrane region" description="Helical" evidence="1">
    <location>
        <begin position="36"/>
        <end position="54"/>
    </location>
</feature>
<dbReference type="STRING" id="665118.SAMN02983003_3916"/>
<sequence length="78" mass="8712">MTRRKLVAAAFFFTLFGVLGFLPPIIALFRFDARPFGVPVEAVYVFVLWGLLVLGARWFSRALPEDGTQAAQRPGEEP</sequence>
<proteinExistence type="predicted"/>
<keyword evidence="1" id="KW-1133">Transmembrane helix</keyword>
<keyword evidence="3" id="KW-1185">Reference proteome</keyword>
<protein>
    <recommendedName>
        <fullName evidence="4">DUF3311 domain-containing protein</fullName>
    </recommendedName>
</protein>
<gene>
    <name evidence="2" type="ORF">SAMN02983003_3916</name>
</gene>
<evidence type="ECO:0000313" key="2">
    <source>
        <dbReference type="EMBL" id="SFZ86722.1"/>
    </source>
</evidence>
<dbReference type="EMBL" id="FPKU01000004">
    <property type="protein sequence ID" value="SFZ86722.1"/>
    <property type="molecule type" value="Genomic_DNA"/>
</dbReference>
<dbReference type="Proteomes" id="UP000183447">
    <property type="component" value="Unassembled WGS sequence"/>
</dbReference>
<evidence type="ECO:0000313" key="3">
    <source>
        <dbReference type="Proteomes" id="UP000183447"/>
    </source>
</evidence>
<organism evidence="2 3">
    <name type="scientific">Devosia enhydra</name>
    <dbReference type="NCBI Taxonomy" id="665118"/>
    <lineage>
        <taxon>Bacteria</taxon>
        <taxon>Pseudomonadati</taxon>
        <taxon>Pseudomonadota</taxon>
        <taxon>Alphaproteobacteria</taxon>
        <taxon>Hyphomicrobiales</taxon>
        <taxon>Devosiaceae</taxon>
        <taxon>Devosia</taxon>
    </lineage>
</organism>
<dbReference type="OrthoDB" id="7961101at2"/>
<name>A0A1K2I2V5_9HYPH</name>
<accession>A0A1K2I2V5</accession>
<keyword evidence="1" id="KW-0472">Membrane</keyword>
<reference evidence="2 3" key="1">
    <citation type="submission" date="2016-11" db="EMBL/GenBank/DDBJ databases">
        <authorList>
            <person name="Jaros S."/>
            <person name="Januszkiewicz K."/>
            <person name="Wedrychowicz H."/>
        </authorList>
    </citation>
    <scope>NUCLEOTIDE SEQUENCE [LARGE SCALE GENOMIC DNA]</scope>
    <source>
        <strain evidence="2 3">ATCC 23634</strain>
    </source>
</reference>
<evidence type="ECO:0008006" key="4">
    <source>
        <dbReference type="Google" id="ProtNLM"/>
    </source>
</evidence>
<dbReference type="RefSeq" id="WP_072346657.1">
    <property type="nucleotide sequence ID" value="NZ_FPKU01000004.1"/>
</dbReference>
<dbReference type="AlphaFoldDB" id="A0A1K2I2V5"/>